<dbReference type="InterPro" id="IPR018306">
    <property type="entry name" value="Phage_T5_Orf172_DNA-bd"/>
</dbReference>
<dbReference type="InterPro" id="IPR025280">
    <property type="entry name" value="SNIPE"/>
</dbReference>
<dbReference type="AlphaFoldDB" id="A0AA42B8K2"/>
<name>A0AA42B8K2_9GAMM</name>
<reference evidence="4 5" key="1">
    <citation type="journal article" date="2013" name="Antonie Van Leeuwenhoek">
        <title>Echinimonas agarilytica gen. nov., sp. nov., a new gammaproteobacterium isolated from the sea urchin Strongylocentrotus intermedius.</title>
        <authorList>
            <person name="Nedashkovskaya O.I."/>
            <person name="Stenkova A.M."/>
            <person name="Zhukova N.V."/>
            <person name="Van Trappen S."/>
            <person name="Lee J.S."/>
            <person name="Kim S.B."/>
        </authorList>
    </citation>
    <scope>NUCLEOTIDE SEQUENCE [LARGE SCALE GENOMIC DNA]</scope>
    <source>
        <strain evidence="4 5">KMM 6351</strain>
    </source>
</reference>
<gene>
    <name evidence="4" type="ORF">NAF29_15790</name>
</gene>
<feature type="coiled-coil region" evidence="1">
    <location>
        <begin position="197"/>
        <end position="328"/>
    </location>
</feature>
<protein>
    <submittedName>
        <fullName evidence="4">DUF4041 domain-containing protein</fullName>
    </submittedName>
</protein>
<evidence type="ECO:0000313" key="4">
    <source>
        <dbReference type="EMBL" id="MCM2681115.1"/>
    </source>
</evidence>
<dbReference type="RefSeq" id="WP_251262599.1">
    <property type="nucleotide sequence ID" value="NZ_JAMQGP010000009.1"/>
</dbReference>
<organism evidence="4 5">
    <name type="scientific">Echinimonas agarilytica</name>
    <dbReference type="NCBI Taxonomy" id="1215918"/>
    <lineage>
        <taxon>Bacteria</taxon>
        <taxon>Pseudomonadati</taxon>
        <taxon>Pseudomonadota</taxon>
        <taxon>Gammaproteobacteria</taxon>
        <taxon>Alteromonadales</taxon>
        <taxon>Echinimonadaceae</taxon>
        <taxon>Echinimonas</taxon>
    </lineage>
</organism>
<dbReference type="Proteomes" id="UP001165393">
    <property type="component" value="Unassembled WGS sequence"/>
</dbReference>
<keyword evidence="5" id="KW-1185">Reference proteome</keyword>
<dbReference type="EMBL" id="JAMQGP010000009">
    <property type="protein sequence ID" value="MCM2681115.1"/>
    <property type="molecule type" value="Genomic_DNA"/>
</dbReference>
<comment type="caution">
    <text evidence="4">The sequence shown here is derived from an EMBL/GenBank/DDBJ whole genome shotgun (WGS) entry which is preliminary data.</text>
</comment>
<proteinExistence type="predicted"/>
<evidence type="ECO:0000313" key="5">
    <source>
        <dbReference type="Proteomes" id="UP001165393"/>
    </source>
</evidence>
<feature type="transmembrane region" description="Helical" evidence="2">
    <location>
        <begin position="6"/>
        <end position="24"/>
    </location>
</feature>
<feature type="domain" description="Bacteriophage T5 Orf172 DNA-binding" evidence="3">
    <location>
        <begin position="341"/>
        <end position="424"/>
    </location>
</feature>
<keyword evidence="2" id="KW-0812">Transmembrane</keyword>
<sequence length="466" mass="54034">MEFSLETLLTLSIVVFFILSVYLIRSRSHLKKTQELLEKKQVELDETDKALKKIQDKYSAIIDIETEVENSKKEKETIHLDVKALRDSYKEKRALFDKLVQEAAIYDEEIQLAELGFYKPHFDFDTSEKYKEEIAKVKAAQKEMVASKEAIYCNTEWTVEGSKAKGRTMTNRGIKLTARAFNNECDAAISNARWNNVDRLVQRLEKAFDAINKMNQSNAIVISNVYFNLKLKELRLAYEYADKKQQEKEEQQEIKRQMREEAKLQQELDKAEKDEEKFKKMLEKAQREAEKSAGSKLDELNEKIASLSQELEEAHEKSERAKSMAQQTKIGHVYVISNIGSFGENVYKIGMTRRLEPLDRVKELGDASVPFIFDVHAMIHSDDAPALENALHKKFDLKRLNLVNSRKEFFRVNLTEIEEEVLNISPDAEFIETAEARDYRESQSILAQQKELKSKQDSVNELPLEI</sequence>
<keyword evidence="2" id="KW-0472">Membrane</keyword>
<accession>A0AA42B8K2</accession>
<evidence type="ECO:0000256" key="1">
    <source>
        <dbReference type="SAM" id="Coils"/>
    </source>
</evidence>
<feature type="coiled-coil region" evidence="1">
    <location>
        <begin position="30"/>
        <end position="57"/>
    </location>
</feature>
<evidence type="ECO:0000256" key="2">
    <source>
        <dbReference type="SAM" id="Phobius"/>
    </source>
</evidence>
<dbReference type="Pfam" id="PF13250">
    <property type="entry name" value="SNIPE"/>
    <property type="match status" value="1"/>
</dbReference>
<keyword evidence="1" id="KW-0175">Coiled coil</keyword>
<dbReference type="SMART" id="SM00974">
    <property type="entry name" value="T5orf172"/>
    <property type="match status" value="1"/>
</dbReference>
<keyword evidence="2" id="KW-1133">Transmembrane helix</keyword>
<dbReference type="Pfam" id="PF13455">
    <property type="entry name" value="MUG113"/>
    <property type="match status" value="1"/>
</dbReference>
<evidence type="ECO:0000259" key="3">
    <source>
        <dbReference type="SMART" id="SM00974"/>
    </source>
</evidence>